<keyword evidence="3" id="KW-1185">Reference proteome</keyword>
<dbReference type="PROSITE" id="PS51257">
    <property type="entry name" value="PROKAR_LIPOPROTEIN"/>
    <property type="match status" value="1"/>
</dbReference>
<sequence>MKVVLKLFLVIFVFGLTSCRDAKKEEAEDEAVIEQIENIEQETEEIEESIEVKAEELEEALSELDSI</sequence>
<dbReference type="AlphaFoldDB" id="A0A2S0HY72"/>
<proteinExistence type="predicted"/>
<protein>
    <submittedName>
        <fullName evidence="2">Uncharacterized protein</fullName>
    </submittedName>
</protein>
<gene>
    <name evidence="2" type="ORF">C5O00_10690</name>
</gene>
<accession>A0A2S0HY72</accession>
<name>A0A2S0HY72_9FLAO</name>
<feature type="coiled-coil region" evidence="1">
    <location>
        <begin position="22"/>
        <end position="67"/>
    </location>
</feature>
<dbReference type="Proteomes" id="UP000238442">
    <property type="component" value="Chromosome"/>
</dbReference>
<evidence type="ECO:0000313" key="3">
    <source>
        <dbReference type="Proteomes" id="UP000238442"/>
    </source>
</evidence>
<dbReference type="EMBL" id="CP027062">
    <property type="protein sequence ID" value="AVI51602.1"/>
    <property type="molecule type" value="Genomic_DNA"/>
</dbReference>
<evidence type="ECO:0000313" key="2">
    <source>
        <dbReference type="EMBL" id="AVI51602.1"/>
    </source>
</evidence>
<organism evidence="2 3">
    <name type="scientific">Pukyongia salina</name>
    <dbReference type="NCBI Taxonomy" id="2094025"/>
    <lineage>
        <taxon>Bacteria</taxon>
        <taxon>Pseudomonadati</taxon>
        <taxon>Bacteroidota</taxon>
        <taxon>Flavobacteriia</taxon>
        <taxon>Flavobacteriales</taxon>
        <taxon>Flavobacteriaceae</taxon>
        <taxon>Pukyongia</taxon>
    </lineage>
</organism>
<keyword evidence="1" id="KW-0175">Coiled coil</keyword>
<dbReference type="RefSeq" id="WP_105216842.1">
    <property type="nucleotide sequence ID" value="NZ_CP027062.1"/>
</dbReference>
<reference evidence="2 3" key="1">
    <citation type="submission" date="2018-02" db="EMBL/GenBank/DDBJ databases">
        <title>Genomic analysis of the strain RR4-38 isolated from a seawater recirculating aquaculture system.</title>
        <authorList>
            <person name="Kim Y.-S."/>
            <person name="Jang Y.H."/>
            <person name="Kim K.-H."/>
        </authorList>
    </citation>
    <scope>NUCLEOTIDE SEQUENCE [LARGE SCALE GENOMIC DNA]</scope>
    <source>
        <strain evidence="2 3">RR4-38</strain>
    </source>
</reference>
<evidence type="ECO:0000256" key="1">
    <source>
        <dbReference type="SAM" id="Coils"/>
    </source>
</evidence>
<dbReference type="KEGG" id="aue:C5O00_10690"/>